<protein>
    <submittedName>
        <fullName evidence="4">Putative secreted protein (Por secretion system target)</fullName>
    </submittedName>
</protein>
<gene>
    <name evidence="4" type="ORF">DSM04_101311</name>
</gene>
<evidence type="ECO:0000256" key="2">
    <source>
        <dbReference type="SAM" id="SignalP"/>
    </source>
</evidence>
<dbReference type="Pfam" id="PF21544">
    <property type="entry name" value="PorZ_N_b_propeller"/>
    <property type="match status" value="1"/>
</dbReference>
<dbReference type="InterPro" id="IPR011110">
    <property type="entry name" value="Reg_prop"/>
</dbReference>
<evidence type="ECO:0000259" key="3">
    <source>
        <dbReference type="Pfam" id="PF21544"/>
    </source>
</evidence>
<accession>A0A4Q0NYV1</accession>
<dbReference type="InterPro" id="IPR048954">
    <property type="entry name" value="PorZ_N"/>
</dbReference>
<dbReference type="SUPFAM" id="SSF101898">
    <property type="entry name" value="NHL repeat"/>
    <property type="match status" value="2"/>
</dbReference>
<evidence type="ECO:0000313" key="5">
    <source>
        <dbReference type="Proteomes" id="UP000289821"/>
    </source>
</evidence>
<dbReference type="OrthoDB" id="9807410at2"/>
<organism evidence="4 5">
    <name type="scientific">Leeuwenhoekiella aestuarii</name>
    <dbReference type="NCBI Taxonomy" id="2249426"/>
    <lineage>
        <taxon>Bacteria</taxon>
        <taxon>Pseudomonadati</taxon>
        <taxon>Bacteroidota</taxon>
        <taxon>Flavobacteriia</taxon>
        <taxon>Flavobacteriales</taxon>
        <taxon>Flavobacteriaceae</taxon>
        <taxon>Leeuwenhoekiella</taxon>
    </lineage>
</organism>
<keyword evidence="1 2" id="KW-0732">Signal</keyword>
<dbReference type="Gene3D" id="2.130.10.10">
    <property type="entry name" value="YVTN repeat-like/Quinoprotein amine dehydrogenase"/>
    <property type="match status" value="2"/>
</dbReference>
<evidence type="ECO:0000313" key="4">
    <source>
        <dbReference type="EMBL" id="RXG18123.1"/>
    </source>
</evidence>
<dbReference type="AlphaFoldDB" id="A0A4Q0NYV1"/>
<dbReference type="Proteomes" id="UP000289821">
    <property type="component" value="Unassembled WGS sequence"/>
</dbReference>
<dbReference type="Pfam" id="PF07494">
    <property type="entry name" value="Reg_prop"/>
    <property type="match status" value="1"/>
</dbReference>
<feature type="signal peptide" evidence="2">
    <location>
        <begin position="1"/>
        <end position="23"/>
    </location>
</feature>
<evidence type="ECO:0000256" key="1">
    <source>
        <dbReference type="ARBA" id="ARBA00022729"/>
    </source>
</evidence>
<dbReference type="InterPro" id="IPR011047">
    <property type="entry name" value="Quinoprotein_ADH-like_sf"/>
</dbReference>
<dbReference type="NCBIfam" id="TIGR04183">
    <property type="entry name" value="Por_Secre_tail"/>
    <property type="match status" value="1"/>
</dbReference>
<dbReference type="InterPro" id="IPR026444">
    <property type="entry name" value="Secre_tail"/>
</dbReference>
<keyword evidence="5" id="KW-1185">Reference proteome</keyword>
<feature type="domain" description="PorZ N-terminal beta-propeller" evidence="3">
    <location>
        <begin position="49"/>
        <end position="209"/>
    </location>
</feature>
<name>A0A4Q0NYV1_9FLAO</name>
<dbReference type="InterPro" id="IPR015943">
    <property type="entry name" value="WD40/YVTN_repeat-like_dom_sf"/>
</dbReference>
<comment type="caution">
    <text evidence="4">The sequence shown here is derived from an EMBL/GenBank/DDBJ whole genome shotgun (WGS) entry which is preliminary data.</text>
</comment>
<reference evidence="4 5" key="1">
    <citation type="submission" date="2018-07" db="EMBL/GenBank/DDBJ databases">
        <title>Leeuwenhoekiella genomics.</title>
        <authorList>
            <person name="Tahon G."/>
            <person name="Willems A."/>
        </authorList>
    </citation>
    <scope>NUCLEOTIDE SEQUENCE [LARGE SCALE GENOMIC DNA]</scope>
    <source>
        <strain evidence="4 5">R-50232</strain>
    </source>
</reference>
<sequence length="760" mass="83361">MHFMKNRILVLLFLIFHLFQMKAQDFGQNWTGYFSYNTITAVAKGDTKIYAAAQNSIFSYELATNKIETLSTINGLTGSAISTIHFSESTGILFVGYVSGVIDIVRPDRSVSTVVAIRDKPVILPSEKIINSFTEFENTLYIATGFGISLFDLARLEFDDSYFIGDNGTRLNIIQTAIYDEYIYAASPTGGLRRALATAQNLIDFNNWETVNAGSWLGIQTLQNGLFGVKGDQTLQQYDGNTFNTIATFESVPALLKASGNSLAIIFQSRVLIYNDTGILNTSVNTLAEYPDTYNTALAVDGQIYLGTQSNGLLITSETNTTSALQILPDGPLRNDPFNIEAAPGQLWMVYGDYSSTYNPYPLKRRGVSHLTEENGWYNIPFEDLLNTNSITNITYNPADVSQVFMSSYNAGLLEISEEIPVQLYDETNSGLSDISINPTDVRINGAAFDRNGTLWMTNSLVENALARKTGNQIAGISVADVLPDFDQVNGYSELVIGRLGTIYFGSSNRGLIAYDPNTNSFQLLNAERSNLPSDNVQTLAIDANGTLWIGTTLGLRILINPAQVFENAELQTQPVIIEENGVALELLNDQVIQTITVDGNNNKWIGTVNSGVFQFSSNGKETLQQFDRSNSPLPSNTIQDISIDNASGEVYFATPLGLVSFSGTAVSAQETLENARVFPNPVRPDFNGQVTIDGLTDRANVKITDLNGNLVYEEVSQGGSIQWDTTAFGRYKVRSGVYFILITAEDAVETKIVKLMIIR</sequence>
<dbReference type="SUPFAM" id="SSF50998">
    <property type="entry name" value="Quinoprotein alcohol dehydrogenase-like"/>
    <property type="match status" value="1"/>
</dbReference>
<proteinExistence type="predicted"/>
<dbReference type="EMBL" id="QOVI01000001">
    <property type="protein sequence ID" value="RXG18123.1"/>
    <property type="molecule type" value="Genomic_DNA"/>
</dbReference>
<feature type="chain" id="PRO_5020337167" evidence="2">
    <location>
        <begin position="24"/>
        <end position="760"/>
    </location>
</feature>